<reference evidence="5" key="1">
    <citation type="submission" date="2020-06" db="EMBL/GenBank/DDBJ databases">
        <authorList>
            <person name="Li T."/>
            <person name="Hu X."/>
            <person name="Zhang T."/>
            <person name="Song X."/>
            <person name="Zhang H."/>
            <person name="Dai N."/>
            <person name="Sheng W."/>
            <person name="Hou X."/>
            <person name="Wei L."/>
        </authorList>
    </citation>
    <scope>NUCLEOTIDE SEQUENCE</scope>
    <source>
        <strain evidence="5">G01</strain>
        <tissue evidence="5">Leaf</tissue>
    </source>
</reference>
<feature type="compositionally biased region" description="Polar residues" evidence="3">
    <location>
        <begin position="7"/>
        <end position="18"/>
    </location>
</feature>
<organism evidence="5">
    <name type="scientific">Sesamum angustifolium</name>
    <dbReference type="NCBI Taxonomy" id="2727405"/>
    <lineage>
        <taxon>Eukaryota</taxon>
        <taxon>Viridiplantae</taxon>
        <taxon>Streptophyta</taxon>
        <taxon>Embryophyta</taxon>
        <taxon>Tracheophyta</taxon>
        <taxon>Spermatophyta</taxon>
        <taxon>Magnoliopsida</taxon>
        <taxon>eudicotyledons</taxon>
        <taxon>Gunneridae</taxon>
        <taxon>Pentapetalae</taxon>
        <taxon>asterids</taxon>
        <taxon>lamiids</taxon>
        <taxon>Lamiales</taxon>
        <taxon>Pedaliaceae</taxon>
        <taxon>Sesamum</taxon>
    </lineage>
</organism>
<evidence type="ECO:0000256" key="3">
    <source>
        <dbReference type="SAM" id="MobiDB-lite"/>
    </source>
</evidence>
<proteinExistence type="inferred from homology"/>
<feature type="domain" description="Remorin C-terminal" evidence="4">
    <location>
        <begin position="310"/>
        <end position="390"/>
    </location>
</feature>
<dbReference type="PANTHER" id="PTHR31471:SF2">
    <property type="entry name" value="REMORIN FAMILY PROTEIN"/>
    <property type="match status" value="1"/>
</dbReference>
<dbReference type="PANTHER" id="PTHR31471">
    <property type="entry name" value="OS02G0116800 PROTEIN"/>
    <property type="match status" value="1"/>
</dbReference>
<dbReference type="InterPro" id="IPR005516">
    <property type="entry name" value="Remorin_C"/>
</dbReference>
<protein>
    <recommendedName>
        <fullName evidence="4">Remorin C-terminal domain-containing protein</fullName>
    </recommendedName>
</protein>
<evidence type="ECO:0000259" key="4">
    <source>
        <dbReference type="Pfam" id="PF03763"/>
    </source>
</evidence>
<dbReference type="EMBL" id="JACGWK010000007">
    <property type="protein sequence ID" value="KAL0343695.1"/>
    <property type="molecule type" value="Genomic_DNA"/>
</dbReference>
<evidence type="ECO:0000256" key="1">
    <source>
        <dbReference type="ARBA" id="ARBA00005711"/>
    </source>
</evidence>
<feature type="region of interest" description="Disordered" evidence="3">
    <location>
        <begin position="86"/>
        <end position="108"/>
    </location>
</feature>
<dbReference type="AlphaFoldDB" id="A0AAW2NIS6"/>
<comment type="similarity">
    <text evidence="1">Belongs to the remorin family.</text>
</comment>
<evidence type="ECO:0000313" key="5">
    <source>
        <dbReference type="EMBL" id="KAL0343695.1"/>
    </source>
</evidence>
<feature type="compositionally biased region" description="Basic and acidic residues" evidence="3">
    <location>
        <begin position="279"/>
        <end position="288"/>
    </location>
</feature>
<name>A0AAW2NIS6_9LAMI</name>
<gene>
    <name evidence="5" type="ORF">Sangu_1256900</name>
</gene>
<feature type="region of interest" description="Disordered" evidence="3">
    <location>
        <begin position="1"/>
        <end position="48"/>
    </location>
</feature>
<reference evidence="5" key="2">
    <citation type="journal article" date="2024" name="Plant">
        <title>Genomic evolution and insights into agronomic trait innovations of Sesamum species.</title>
        <authorList>
            <person name="Miao H."/>
            <person name="Wang L."/>
            <person name="Qu L."/>
            <person name="Liu H."/>
            <person name="Sun Y."/>
            <person name="Le M."/>
            <person name="Wang Q."/>
            <person name="Wei S."/>
            <person name="Zheng Y."/>
            <person name="Lin W."/>
            <person name="Duan Y."/>
            <person name="Cao H."/>
            <person name="Xiong S."/>
            <person name="Wang X."/>
            <person name="Wei L."/>
            <person name="Li C."/>
            <person name="Ma Q."/>
            <person name="Ju M."/>
            <person name="Zhao R."/>
            <person name="Li G."/>
            <person name="Mu C."/>
            <person name="Tian Q."/>
            <person name="Mei H."/>
            <person name="Zhang T."/>
            <person name="Gao T."/>
            <person name="Zhang H."/>
        </authorList>
    </citation>
    <scope>NUCLEOTIDE SEQUENCE</scope>
    <source>
        <strain evidence="5">G01</strain>
    </source>
</reference>
<dbReference type="Pfam" id="PF03763">
    <property type="entry name" value="Remorin_C"/>
    <property type="match status" value="1"/>
</dbReference>
<feature type="region of interest" description="Disordered" evidence="3">
    <location>
        <begin position="243"/>
        <end position="313"/>
    </location>
</feature>
<accession>A0AAW2NIS6</accession>
<keyword evidence="2" id="KW-0175">Coiled coil</keyword>
<evidence type="ECO:0000256" key="2">
    <source>
        <dbReference type="SAM" id="Coils"/>
    </source>
</evidence>
<feature type="compositionally biased region" description="Polar residues" evidence="3">
    <location>
        <begin position="243"/>
        <end position="275"/>
    </location>
</feature>
<comment type="caution">
    <text evidence="5">The sequence shown here is derived from an EMBL/GenBank/DDBJ whole genome shotgun (WGS) entry which is preliminary data.</text>
</comment>
<feature type="coiled-coil region" evidence="2">
    <location>
        <begin position="345"/>
        <end position="387"/>
    </location>
</feature>
<sequence length="420" mass="45755">MRRNSESFRNSGAYTSPGTPEYGGSNVGEIPKTWSSERVPLPTSGNRRRVSASALMPFNSGRTLPSKWDDAERWITSPVSVYGGGFKTSVAQPQRRPKSKSGPLGPTGLVYLPNYSPTGPVQEGGNMRNFMANSPLTTGVLVPEGLSVHYEAGVATRSDSLYAEKNIKRSTSVPGLSDLLSESSVPSSEGPKYLLAYLADRLFSRTRLVDNTLLFQNFEGSQMINLMEPEEEVLVSCRDVATQMSPEGSTRSSSKGRLSFSTLPSSVPASLSQHLNPAPKDEVRDVQVDKGTTTARQSRKQGKTNSKNVEELPSAWNVAGTAASENISKLQREEAKITAWENLQKAKAEAAIRKLEMKLEKKRSASIDNITNKLRAAQMKAEAMRNLLSDRAPTTSHKGISFCTYVKICSLSSCFTCNKS</sequence>